<keyword evidence="1" id="KW-1133">Transmembrane helix</keyword>
<dbReference type="RefSeq" id="WP_089888285.1">
    <property type="nucleotide sequence ID" value="NZ_FNGV01000004.1"/>
</dbReference>
<organism evidence="3 4">
    <name type="scientific">Kriegella aquimaris</name>
    <dbReference type="NCBI Taxonomy" id="192904"/>
    <lineage>
        <taxon>Bacteria</taxon>
        <taxon>Pseudomonadati</taxon>
        <taxon>Bacteroidota</taxon>
        <taxon>Flavobacteriia</taxon>
        <taxon>Flavobacteriales</taxon>
        <taxon>Flavobacteriaceae</taxon>
        <taxon>Kriegella</taxon>
    </lineage>
</organism>
<evidence type="ECO:0000313" key="3">
    <source>
        <dbReference type="EMBL" id="SDL98907.1"/>
    </source>
</evidence>
<dbReference type="Pfam" id="PF12158">
    <property type="entry name" value="DUF3592"/>
    <property type="match status" value="1"/>
</dbReference>
<keyword evidence="1" id="KW-0812">Transmembrane</keyword>
<evidence type="ECO:0000256" key="1">
    <source>
        <dbReference type="SAM" id="Phobius"/>
    </source>
</evidence>
<name>A0A1G9PL18_9FLAO</name>
<gene>
    <name evidence="3" type="ORF">SAMN04488514_10433</name>
</gene>
<reference evidence="3 4" key="1">
    <citation type="submission" date="2016-10" db="EMBL/GenBank/DDBJ databases">
        <authorList>
            <person name="de Groot N.N."/>
        </authorList>
    </citation>
    <scope>NUCLEOTIDE SEQUENCE [LARGE SCALE GENOMIC DNA]</scope>
    <source>
        <strain evidence="3 4">DSM 19886</strain>
    </source>
</reference>
<dbReference type="InterPro" id="IPR021994">
    <property type="entry name" value="DUF3592"/>
</dbReference>
<feature type="domain" description="DUF3592" evidence="2">
    <location>
        <begin position="41"/>
        <end position="110"/>
    </location>
</feature>
<protein>
    <recommendedName>
        <fullName evidence="2">DUF3592 domain-containing protein</fullName>
    </recommendedName>
</protein>
<dbReference type="AlphaFoldDB" id="A0A1G9PL18"/>
<evidence type="ECO:0000313" key="4">
    <source>
        <dbReference type="Proteomes" id="UP000199440"/>
    </source>
</evidence>
<keyword evidence="1" id="KW-0472">Membrane</keyword>
<keyword evidence="4" id="KW-1185">Reference proteome</keyword>
<dbReference type="STRING" id="192904.SAMN04488514_10433"/>
<dbReference type="Proteomes" id="UP000199440">
    <property type="component" value="Unassembled WGS sequence"/>
</dbReference>
<dbReference type="OrthoDB" id="2242169at2"/>
<feature type="transmembrane region" description="Helical" evidence="1">
    <location>
        <begin position="7"/>
        <end position="28"/>
    </location>
</feature>
<dbReference type="EMBL" id="FNGV01000004">
    <property type="protein sequence ID" value="SDL98907.1"/>
    <property type="molecule type" value="Genomic_DNA"/>
</dbReference>
<sequence length="231" mass="25575">MKKISELATGIVLFIAGTALIGIGIYLLKDKIQFFTHSIKTEGIVIAVESSGNISTRYYHPVISFQAVDGHTYTFSPDTSTSAALDFNKGDKVTIRYLKENPLSAKLDSSIELWGLPLALLVAGIVVVLSGGGMAYTYINKVKLRKELPRNGKRLKLVGRVTSKSSNNRTEFVVQSDWLNPADSKMYTFTSDKIAFDPTSYIADRLIDVYIAPTNPKKKHYMDISFLPKKA</sequence>
<feature type="transmembrane region" description="Helical" evidence="1">
    <location>
        <begin position="114"/>
        <end position="139"/>
    </location>
</feature>
<proteinExistence type="predicted"/>
<evidence type="ECO:0000259" key="2">
    <source>
        <dbReference type="Pfam" id="PF12158"/>
    </source>
</evidence>
<accession>A0A1G9PL18</accession>